<dbReference type="EMBL" id="CP053892">
    <property type="protein sequence ID" value="QKG24617.1"/>
    <property type="molecule type" value="Genomic_DNA"/>
</dbReference>
<protein>
    <submittedName>
        <fullName evidence="5">Fatty-acid--CoA ligase</fullName>
        <ecNumber evidence="5">6.2.1.-</ecNumber>
    </submittedName>
</protein>
<dbReference type="InterPro" id="IPR020845">
    <property type="entry name" value="AMP-binding_CS"/>
</dbReference>
<dbReference type="PANTHER" id="PTHR43201">
    <property type="entry name" value="ACYL-COA SYNTHETASE"/>
    <property type="match status" value="1"/>
</dbReference>
<gene>
    <name evidence="5" type="ORF">ACTIVE_6266</name>
</gene>
<keyword evidence="6" id="KW-1185">Reference proteome</keyword>
<dbReference type="SUPFAM" id="SSF56801">
    <property type="entry name" value="Acetyl-CoA synthetase-like"/>
    <property type="match status" value="1"/>
</dbReference>
<dbReference type="CDD" id="cd05936">
    <property type="entry name" value="FC-FACS_FadD_like"/>
    <property type="match status" value="1"/>
</dbReference>
<dbReference type="EC" id="6.2.1.-" evidence="5"/>
<evidence type="ECO:0000256" key="2">
    <source>
        <dbReference type="ARBA" id="ARBA00022598"/>
    </source>
</evidence>
<dbReference type="PROSITE" id="PS00455">
    <property type="entry name" value="AMP_BINDING"/>
    <property type="match status" value="1"/>
</dbReference>
<dbReference type="Pfam" id="PF13193">
    <property type="entry name" value="AMP-binding_C"/>
    <property type="match status" value="1"/>
</dbReference>
<proteinExistence type="inferred from homology"/>
<dbReference type="GO" id="GO:0031956">
    <property type="term" value="F:medium-chain fatty acid-CoA ligase activity"/>
    <property type="evidence" value="ECO:0007669"/>
    <property type="project" value="TreeGrafter"/>
</dbReference>
<evidence type="ECO:0000313" key="6">
    <source>
        <dbReference type="Proteomes" id="UP000501240"/>
    </source>
</evidence>
<sequence>MDNTAEALWRHAQAAPDSVALRDDAGVSWTYGTLRDRAGALAASLREAGIGPGDRVLLVAPAVPEFAVAYYGIHAAGAIAVTANTMSTAHELHYVGQDAGVALVLGWIQIGPAPAETAARLNVPYWPMTTGMPDLAARTGPDDPHPTGGDDTAVILYTSGTTGRPKGAQLTHGNLNACAAMIRRAHEVTAADHCLSALPLFHVYGQACVLNTVIHTGASLSLLPRFTPEGMLALLARDKPTFMAGVPTMWNALLRAAGGHRPADFAGLRHAVSGGASLPGEVMYAFQEHFGCAVLEGYGLTETTGAGTAHVTGRPRRPGTVGAALPGCEITVRDTDGAELPDGEVGEIHISGPVVMKGYWNRPDATAEVLRDGRLRTGDLGARDADGDLRIVGRKKELVIRGGYNVYPTEVEEVLYQHPDIVEAAVIGVPDDHYGEEVAAAIAVRDGAELTGDDLRRWAKQRLSAYKVPHLITIVDQLPKGPTGKILKRAISPALFEGRR</sequence>
<feature type="domain" description="AMP-binding enzyme C-terminal" evidence="4">
    <location>
        <begin position="410"/>
        <end position="485"/>
    </location>
</feature>
<dbReference type="PANTHER" id="PTHR43201:SF5">
    <property type="entry name" value="MEDIUM-CHAIN ACYL-COA LIGASE ACSF2, MITOCHONDRIAL"/>
    <property type="match status" value="1"/>
</dbReference>
<dbReference type="InterPro" id="IPR000873">
    <property type="entry name" value="AMP-dep_synth/lig_dom"/>
</dbReference>
<dbReference type="InterPro" id="IPR042099">
    <property type="entry name" value="ANL_N_sf"/>
</dbReference>
<accession>A0A7D3ZI92</accession>
<dbReference type="InterPro" id="IPR045851">
    <property type="entry name" value="AMP-bd_C_sf"/>
</dbReference>
<dbReference type="RefSeq" id="WP_173098392.1">
    <property type="nucleotide sequence ID" value="NZ_CP053892.1"/>
</dbReference>
<keyword evidence="2 5" id="KW-0436">Ligase</keyword>
<dbReference type="Proteomes" id="UP000501240">
    <property type="component" value="Chromosome"/>
</dbReference>
<evidence type="ECO:0000259" key="4">
    <source>
        <dbReference type="Pfam" id="PF13193"/>
    </source>
</evidence>
<dbReference type="InterPro" id="IPR025110">
    <property type="entry name" value="AMP-bd_C"/>
</dbReference>
<comment type="similarity">
    <text evidence="1">Belongs to the ATP-dependent AMP-binding enzyme family.</text>
</comment>
<evidence type="ECO:0000256" key="1">
    <source>
        <dbReference type="ARBA" id="ARBA00006432"/>
    </source>
</evidence>
<reference evidence="5 6" key="1">
    <citation type="submission" date="2020-05" db="EMBL/GenBank/DDBJ databases">
        <title>Actinomadura verrucosospora NRRL-B18236 (PFL_A860) Genome sequencing and assembly.</title>
        <authorList>
            <person name="Samborskyy M."/>
        </authorList>
    </citation>
    <scope>NUCLEOTIDE SEQUENCE [LARGE SCALE GENOMIC DNA]</scope>
    <source>
        <strain evidence="5 6">NRRL:B18236</strain>
    </source>
</reference>
<dbReference type="Gene3D" id="3.30.300.30">
    <property type="match status" value="1"/>
</dbReference>
<evidence type="ECO:0000313" key="5">
    <source>
        <dbReference type="EMBL" id="QKG24617.1"/>
    </source>
</evidence>
<dbReference type="AlphaFoldDB" id="A0A7D3ZI92"/>
<name>A0A7D3ZI92_ACTVE</name>
<dbReference type="Gene3D" id="3.40.50.12780">
    <property type="entry name" value="N-terminal domain of ligase-like"/>
    <property type="match status" value="1"/>
</dbReference>
<feature type="domain" description="AMP-dependent synthetase/ligase" evidence="3">
    <location>
        <begin position="9"/>
        <end position="360"/>
    </location>
</feature>
<evidence type="ECO:0000259" key="3">
    <source>
        <dbReference type="Pfam" id="PF00501"/>
    </source>
</evidence>
<dbReference type="FunFam" id="3.30.300.30:FF:000008">
    <property type="entry name" value="2,3-dihydroxybenzoate-AMP ligase"/>
    <property type="match status" value="1"/>
</dbReference>
<organism evidence="5 6">
    <name type="scientific">Actinomadura verrucosospora</name>
    <dbReference type="NCBI Taxonomy" id="46165"/>
    <lineage>
        <taxon>Bacteria</taxon>
        <taxon>Bacillati</taxon>
        <taxon>Actinomycetota</taxon>
        <taxon>Actinomycetes</taxon>
        <taxon>Streptosporangiales</taxon>
        <taxon>Thermomonosporaceae</taxon>
        <taxon>Actinomadura</taxon>
    </lineage>
</organism>
<dbReference type="Pfam" id="PF00501">
    <property type="entry name" value="AMP-binding"/>
    <property type="match status" value="1"/>
</dbReference>
<dbReference type="GO" id="GO:0006631">
    <property type="term" value="P:fatty acid metabolic process"/>
    <property type="evidence" value="ECO:0007669"/>
    <property type="project" value="TreeGrafter"/>
</dbReference>